<protein>
    <submittedName>
        <fullName evidence="2">Uncharacterized protein DUF2842</fullName>
    </submittedName>
</protein>
<organism evidence="2 3">
    <name type="scientific">Phyllobacterium leguminum</name>
    <dbReference type="NCBI Taxonomy" id="314237"/>
    <lineage>
        <taxon>Bacteria</taxon>
        <taxon>Pseudomonadati</taxon>
        <taxon>Pseudomonadota</taxon>
        <taxon>Alphaproteobacteria</taxon>
        <taxon>Hyphomicrobiales</taxon>
        <taxon>Phyllobacteriaceae</taxon>
        <taxon>Phyllobacterium</taxon>
    </lineage>
</organism>
<accession>A0A318T4Q8</accession>
<dbReference type="AlphaFoldDB" id="A0A318T4Q8"/>
<keyword evidence="1" id="KW-0812">Transmembrane</keyword>
<reference evidence="2 3" key="1">
    <citation type="submission" date="2018-06" db="EMBL/GenBank/DDBJ databases">
        <title>Genomic Encyclopedia of Type Strains, Phase III (KMG-III): the genomes of soil and plant-associated and newly described type strains.</title>
        <authorList>
            <person name="Whitman W."/>
        </authorList>
    </citation>
    <scope>NUCLEOTIDE SEQUENCE [LARGE SCALE GENOMIC DNA]</scope>
    <source>
        <strain evidence="2 3">ORS 1419</strain>
    </source>
</reference>
<comment type="caution">
    <text evidence="2">The sequence shown here is derived from an EMBL/GenBank/DDBJ whole genome shotgun (WGS) entry which is preliminary data.</text>
</comment>
<feature type="transmembrane region" description="Helical" evidence="1">
    <location>
        <begin position="14"/>
        <end position="36"/>
    </location>
</feature>
<keyword evidence="1" id="KW-1133">Transmembrane helix</keyword>
<evidence type="ECO:0000313" key="2">
    <source>
        <dbReference type="EMBL" id="PYE87156.1"/>
    </source>
</evidence>
<feature type="transmembrane region" description="Helical" evidence="1">
    <location>
        <begin position="48"/>
        <end position="69"/>
    </location>
</feature>
<dbReference type="InterPro" id="IPR021265">
    <property type="entry name" value="DUF2842"/>
</dbReference>
<sequence length="78" mass="8819">MSGARPMPVRLKKLIGTFLLVALVSIYALIATIIAVGHLAQSSGWVHLAYFLFTGLLWILPAMWIIWWMEKPPRRKTG</sequence>
<keyword evidence="1" id="KW-0472">Membrane</keyword>
<evidence type="ECO:0000256" key="1">
    <source>
        <dbReference type="SAM" id="Phobius"/>
    </source>
</evidence>
<evidence type="ECO:0000313" key="3">
    <source>
        <dbReference type="Proteomes" id="UP000247454"/>
    </source>
</evidence>
<gene>
    <name evidence="2" type="ORF">C7477_1159</name>
</gene>
<proteinExistence type="predicted"/>
<keyword evidence="3" id="KW-1185">Reference proteome</keyword>
<dbReference type="Pfam" id="PF11003">
    <property type="entry name" value="DUF2842"/>
    <property type="match status" value="1"/>
</dbReference>
<dbReference type="EMBL" id="QJTF01000015">
    <property type="protein sequence ID" value="PYE87156.1"/>
    <property type="molecule type" value="Genomic_DNA"/>
</dbReference>
<name>A0A318T4Q8_9HYPH</name>
<dbReference type="Proteomes" id="UP000247454">
    <property type="component" value="Unassembled WGS sequence"/>
</dbReference>